<reference evidence="1 2" key="1">
    <citation type="submission" date="2019-09" db="EMBL/GenBank/DDBJ databases">
        <title>Bird 10,000 Genomes (B10K) Project - Family phase.</title>
        <authorList>
            <person name="Zhang G."/>
        </authorList>
    </citation>
    <scope>NUCLEOTIDE SEQUENCE [LARGE SCALE GENOMIC DNA]</scope>
    <source>
        <strain evidence="1">B10K-DU-001-23</strain>
        <tissue evidence="1">Muscle</tissue>
    </source>
</reference>
<dbReference type="InterPro" id="IPR051468">
    <property type="entry name" value="Fungal_SecMetab_SDRs"/>
</dbReference>
<name>A0A7K9DVF8_9AVES</name>
<proteinExistence type="predicted"/>
<gene>
    <name evidence="1" type="primary">Gsfk</name>
    <name evidence="1" type="ORF">HEMCOM_R12638</name>
</gene>
<evidence type="ECO:0000313" key="1">
    <source>
        <dbReference type="EMBL" id="NXG67665.1"/>
    </source>
</evidence>
<dbReference type="OrthoDB" id="7289984at2759"/>
<dbReference type="Gene3D" id="3.40.50.720">
    <property type="entry name" value="NAD(P)-binding Rossmann-like Domain"/>
    <property type="match status" value="1"/>
</dbReference>
<feature type="non-terminal residue" evidence="1">
    <location>
        <position position="1"/>
    </location>
</feature>
<dbReference type="AlphaFoldDB" id="A0A7K9DVF8"/>
<dbReference type="SUPFAM" id="SSF51735">
    <property type="entry name" value="NAD(P)-binding Rossmann-fold domains"/>
    <property type="match status" value="1"/>
</dbReference>
<dbReference type="GO" id="GO:0005737">
    <property type="term" value="C:cytoplasm"/>
    <property type="evidence" value="ECO:0007669"/>
    <property type="project" value="TreeGrafter"/>
</dbReference>
<keyword evidence="2" id="KW-1185">Reference proteome</keyword>
<feature type="non-terminal residue" evidence="1">
    <location>
        <position position="156"/>
    </location>
</feature>
<dbReference type="Pfam" id="PF00106">
    <property type="entry name" value="adh_short"/>
    <property type="match status" value="1"/>
</dbReference>
<dbReference type="EMBL" id="VWZJ01014421">
    <property type="protein sequence ID" value="NXG67665.1"/>
    <property type="molecule type" value="Genomic_DNA"/>
</dbReference>
<accession>A0A7K9DVF8</accession>
<dbReference type="PRINTS" id="PR00081">
    <property type="entry name" value="GDHRDH"/>
</dbReference>
<organism evidence="1 2">
    <name type="scientific">Hemiprocne comata</name>
    <dbReference type="NCBI Taxonomy" id="243314"/>
    <lineage>
        <taxon>Eukaryota</taxon>
        <taxon>Metazoa</taxon>
        <taxon>Chordata</taxon>
        <taxon>Craniata</taxon>
        <taxon>Vertebrata</taxon>
        <taxon>Euteleostomi</taxon>
        <taxon>Archelosauria</taxon>
        <taxon>Archosauria</taxon>
        <taxon>Dinosauria</taxon>
        <taxon>Saurischia</taxon>
        <taxon>Theropoda</taxon>
        <taxon>Coelurosauria</taxon>
        <taxon>Aves</taxon>
        <taxon>Neognathae</taxon>
        <taxon>Neoaves</taxon>
        <taxon>Strisores</taxon>
        <taxon>Apodiformes</taxon>
        <taxon>Apodidae</taxon>
        <taxon>Hemiprocninae</taxon>
        <taxon>Hemiprocne</taxon>
    </lineage>
</organism>
<dbReference type="PRINTS" id="PR00080">
    <property type="entry name" value="SDRFAMILY"/>
</dbReference>
<evidence type="ECO:0000313" key="2">
    <source>
        <dbReference type="Proteomes" id="UP000518305"/>
    </source>
</evidence>
<protein>
    <submittedName>
        <fullName evidence="1">GSFK dehydrogenase</fullName>
    </submittedName>
</protein>
<dbReference type="PANTHER" id="PTHR43544:SF38">
    <property type="entry name" value="C-FACTOR-RELATED"/>
    <property type="match status" value="1"/>
</dbReference>
<sequence length="156" mass="16127">EVTDPASTKAAAARVGEQLGGSGLNLLINNAGIAKPSTLDTATLEDMTQIYTTNTIGPLLLSQALLPLLKKAAQGSPGSALSCSKAAIINMSSIGGSIKEMYLWDLGNFLSYRCSKAALNMLTKCQSLGYREHGVLCAALHPGWVQTDMGGAAGLT</sequence>
<dbReference type="InterPro" id="IPR036291">
    <property type="entry name" value="NAD(P)-bd_dom_sf"/>
</dbReference>
<dbReference type="GO" id="GO:0016491">
    <property type="term" value="F:oxidoreductase activity"/>
    <property type="evidence" value="ECO:0007669"/>
    <property type="project" value="TreeGrafter"/>
</dbReference>
<dbReference type="InterPro" id="IPR002347">
    <property type="entry name" value="SDR_fam"/>
</dbReference>
<comment type="caution">
    <text evidence="1">The sequence shown here is derived from an EMBL/GenBank/DDBJ whole genome shotgun (WGS) entry which is preliminary data.</text>
</comment>
<dbReference type="PANTHER" id="PTHR43544">
    <property type="entry name" value="SHORT-CHAIN DEHYDROGENASE/REDUCTASE"/>
    <property type="match status" value="1"/>
</dbReference>
<dbReference type="Proteomes" id="UP000518305">
    <property type="component" value="Unassembled WGS sequence"/>
</dbReference>